<proteinExistence type="predicted"/>
<feature type="transmembrane region" description="Helical" evidence="5">
    <location>
        <begin position="250"/>
        <end position="272"/>
    </location>
</feature>
<evidence type="ECO:0000259" key="6">
    <source>
        <dbReference type="PROSITE" id="PS50262"/>
    </source>
</evidence>
<evidence type="ECO:0000256" key="3">
    <source>
        <dbReference type="ARBA" id="ARBA00022989"/>
    </source>
</evidence>
<keyword evidence="4 5" id="KW-0472">Membrane</keyword>
<sequence length="303" mass="36600">MSEELFHNVNLGWNQITLSRNELFLIIVLIGIFLHSLLWFQLLIYKIRIDLTFFFSLTYLLTDFMIMLAFIIQYIIRTNFQRSTYGFVCYFEAYFIVYIDIIETICLTFISICRYYEIVLNKNIYINYRKLILFISIILAILIIINMFIQNYFSWSIVLDEIGSSCSINNKNIYVIIFNEIIFFFIPIILCFYLNIQCLIYLKKRNCSKMNNNNYKLINRFLIFYIIWLILWGPFVFIEQFYTKFITNQIEFIVILLTTLDNTIDAILVSHLDQRFKIVWKKTYSLIKTKLKLKRTLKIHSII</sequence>
<feature type="transmembrane region" description="Helical" evidence="5">
    <location>
        <begin position="96"/>
        <end position="119"/>
    </location>
</feature>
<evidence type="ECO:0000256" key="1">
    <source>
        <dbReference type="ARBA" id="ARBA00004370"/>
    </source>
</evidence>
<reference evidence="7" key="1">
    <citation type="submission" date="2021-02" db="EMBL/GenBank/DDBJ databases">
        <authorList>
            <person name="Nowell W R."/>
        </authorList>
    </citation>
    <scope>NUCLEOTIDE SEQUENCE</scope>
</reference>
<feature type="transmembrane region" description="Helical" evidence="5">
    <location>
        <begin position="131"/>
        <end position="153"/>
    </location>
</feature>
<comment type="caution">
    <text evidence="7">The sequence shown here is derived from an EMBL/GenBank/DDBJ whole genome shotgun (WGS) entry which is preliminary data.</text>
</comment>
<evidence type="ECO:0000256" key="4">
    <source>
        <dbReference type="ARBA" id="ARBA00023136"/>
    </source>
</evidence>
<dbReference type="GO" id="GO:0016020">
    <property type="term" value="C:membrane"/>
    <property type="evidence" value="ECO:0007669"/>
    <property type="project" value="UniProtKB-SubCell"/>
</dbReference>
<dbReference type="InterPro" id="IPR017452">
    <property type="entry name" value="GPCR_Rhodpsn_7TM"/>
</dbReference>
<gene>
    <name evidence="7" type="ORF">QVE165_LOCUS17743</name>
</gene>
<accession>A0A814KRY8</accession>
<dbReference type="SUPFAM" id="SSF81321">
    <property type="entry name" value="Family A G protein-coupled receptor-like"/>
    <property type="match status" value="1"/>
</dbReference>
<dbReference type="Gene3D" id="1.20.1070.10">
    <property type="entry name" value="Rhodopsin 7-helix transmembrane proteins"/>
    <property type="match status" value="1"/>
</dbReference>
<feature type="transmembrane region" description="Helical" evidence="5">
    <location>
        <begin position="217"/>
        <end position="238"/>
    </location>
</feature>
<protein>
    <recommendedName>
        <fullName evidence="6">G-protein coupled receptors family 1 profile domain-containing protein</fullName>
    </recommendedName>
</protein>
<dbReference type="Proteomes" id="UP000663832">
    <property type="component" value="Unassembled WGS sequence"/>
</dbReference>
<feature type="domain" description="G-protein coupled receptors family 1 profile" evidence="6">
    <location>
        <begin position="20"/>
        <end position="269"/>
    </location>
</feature>
<feature type="transmembrane region" description="Helical" evidence="5">
    <location>
        <begin position="23"/>
        <end position="44"/>
    </location>
</feature>
<dbReference type="AlphaFoldDB" id="A0A814KRY8"/>
<evidence type="ECO:0000256" key="5">
    <source>
        <dbReference type="SAM" id="Phobius"/>
    </source>
</evidence>
<evidence type="ECO:0000313" key="8">
    <source>
        <dbReference type="Proteomes" id="UP000663832"/>
    </source>
</evidence>
<dbReference type="PROSITE" id="PS50262">
    <property type="entry name" value="G_PROTEIN_RECEP_F1_2"/>
    <property type="match status" value="1"/>
</dbReference>
<feature type="transmembrane region" description="Helical" evidence="5">
    <location>
        <begin position="173"/>
        <end position="196"/>
    </location>
</feature>
<evidence type="ECO:0000313" key="7">
    <source>
        <dbReference type="EMBL" id="CAF1053360.1"/>
    </source>
</evidence>
<feature type="transmembrane region" description="Helical" evidence="5">
    <location>
        <begin position="51"/>
        <end position="76"/>
    </location>
</feature>
<comment type="subcellular location">
    <subcellularLocation>
        <location evidence="1">Membrane</location>
    </subcellularLocation>
</comment>
<keyword evidence="2 5" id="KW-0812">Transmembrane</keyword>
<dbReference type="EMBL" id="CAJNOM010000103">
    <property type="protein sequence ID" value="CAF1053360.1"/>
    <property type="molecule type" value="Genomic_DNA"/>
</dbReference>
<keyword evidence="3 5" id="KW-1133">Transmembrane helix</keyword>
<keyword evidence="8" id="KW-1185">Reference proteome</keyword>
<evidence type="ECO:0000256" key="2">
    <source>
        <dbReference type="ARBA" id="ARBA00022692"/>
    </source>
</evidence>
<name>A0A814KRY8_9BILA</name>
<dbReference type="OrthoDB" id="10053416at2759"/>
<organism evidence="7 8">
    <name type="scientific">Adineta steineri</name>
    <dbReference type="NCBI Taxonomy" id="433720"/>
    <lineage>
        <taxon>Eukaryota</taxon>
        <taxon>Metazoa</taxon>
        <taxon>Spiralia</taxon>
        <taxon>Gnathifera</taxon>
        <taxon>Rotifera</taxon>
        <taxon>Eurotatoria</taxon>
        <taxon>Bdelloidea</taxon>
        <taxon>Adinetida</taxon>
        <taxon>Adinetidae</taxon>
        <taxon>Adineta</taxon>
    </lineage>
</organism>